<sequence>MINNYRIRGILVAFAFILPTFLGLAIFYYYPFVQNIINSFLEIDYFDNVVGWVGLSNYKEVLNNEHLSHSIIFTMKYAIVTTVLSVVLSLLFAIALNKNIKGVGIYRVLFYLPVIAMPIAIIAIWKWIFNYDFGFANAILVSMGFVGVPWLRESDALFFVIVLIGVWGRVGYNMIIIYAGLQNIPTLYYEAAKIDGANAVSRFFNITIPMISPTLFFVTVLTTISSLQVFESIYGLITANTKVAQESSTVIYTFFEYAFVNNQKGVASALSVIFLIIILIITIIQFVLQKYWVHYDQN</sequence>
<feature type="transmembrane region" description="Helical" evidence="7">
    <location>
        <begin position="77"/>
        <end position="96"/>
    </location>
</feature>
<keyword evidence="2 7" id="KW-0813">Transport</keyword>
<accession>A0A5C8EUM1</accession>
<evidence type="ECO:0000256" key="3">
    <source>
        <dbReference type="ARBA" id="ARBA00022475"/>
    </source>
</evidence>
<feature type="transmembrane region" description="Helical" evidence="7">
    <location>
        <begin position="7"/>
        <end position="30"/>
    </location>
</feature>
<organism evidence="9 10">
    <name type="scientific">Brachyspira pilosicoli</name>
    <name type="common">Serpulina pilosicoli</name>
    <dbReference type="NCBI Taxonomy" id="52584"/>
    <lineage>
        <taxon>Bacteria</taxon>
        <taxon>Pseudomonadati</taxon>
        <taxon>Spirochaetota</taxon>
        <taxon>Spirochaetia</taxon>
        <taxon>Brachyspirales</taxon>
        <taxon>Brachyspiraceae</taxon>
        <taxon>Brachyspira</taxon>
    </lineage>
</organism>
<feature type="transmembrane region" description="Helical" evidence="7">
    <location>
        <begin position="108"/>
        <end position="128"/>
    </location>
</feature>
<dbReference type="Gene3D" id="1.10.3720.10">
    <property type="entry name" value="MetI-like"/>
    <property type="match status" value="1"/>
</dbReference>
<comment type="similarity">
    <text evidence="7">Belongs to the binding-protein-dependent transport system permease family.</text>
</comment>
<dbReference type="GO" id="GO:0055085">
    <property type="term" value="P:transmembrane transport"/>
    <property type="evidence" value="ECO:0007669"/>
    <property type="project" value="InterPro"/>
</dbReference>
<gene>
    <name evidence="9" type="ORF">EPJ72_06650</name>
</gene>
<name>A0A5C8EUM1_BRAPL</name>
<dbReference type="SUPFAM" id="SSF161098">
    <property type="entry name" value="MetI-like"/>
    <property type="match status" value="1"/>
</dbReference>
<dbReference type="Proteomes" id="UP000323176">
    <property type="component" value="Unassembled WGS sequence"/>
</dbReference>
<keyword evidence="6 7" id="KW-0472">Membrane</keyword>
<dbReference type="EMBL" id="SAXY01000043">
    <property type="protein sequence ID" value="TXJ41575.1"/>
    <property type="molecule type" value="Genomic_DNA"/>
</dbReference>
<feature type="domain" description="ABC transmembrane type-1" evidence="8">
    <location>
        <begin position="71"/>
        <end position="285"/>
    </location>
</feature>
<evidence type="ECO:0000256" key="1">
    <source>
        <dbReference type="ARBA" id="ARBA00004651"/>
    </source>
</evidence>
<feature type="transmembrane region" description="Helical" evidence="7">
    <location>
        <begin position="158"/>
        <end position="181"/>
    </location>
</feature>
<dbReference type="PANTHER" id="PTHR30193:SF41">
    <property type="entry name" value="DIACETYLCHITOBIOSE UPTAKE SYSTEM PERMEASE PROTEIN NGCF"/>
    <property type="match status" value="1"/>
</dbReference>
<keyword evidence="3" id="KW-1003">Cell membrane</keyword>
<evidence type="ECO:0000256" key="6">
    <source>
        <dbReference type="ARBA" id="ARBA00023136"/>
    </source>
</evidence>
<evidence type="ECO:0000313" key="10">
    <source>
        <dbReference type="Proteomes" id="UP000323176"/>
    </source>
</evidence>
<protein>
    <submittedName>
        <fullName evidence="9">Sugar ABC transporter permease</fullName>
    </submittedName>
</protein>
<feature type="transmembrane region" description="Helical" evidence="7">
    <location>
        <begin position="201"/>
        <end position="224"/>
    </location>
</feature>
<evidence type="ECO:0000256" key="2">
    <source>
        <dbReference type="ARBA" id="ARBA00022448"/>
    </source>
</evidence>
<dbReference type="InterPro" id="IPR035906">
    <property type="entry name" value="MetI-like_sf"/>
</dbReference>
<dbReference type="AlphaFoldDB" id="A0A5C8EUM1"/>
<evidence type="ECO:0000256" key="5">
    <source>
        <dbReference type="ARBA" id="ARBA00022989"/>
    </source>
</evidence>
<dbReference type="CDD" id="cd06261">
    <property type="entry name" value="TM_PBP2"/>
    <property type="match status" value="1"/>
</dbReference>
<keyword evidence="4 7" id="KW-0812">Transmembrane</keyword>
<feature type="transmembrane region" description="Helical" evidence="7">
    <location>
        <begin position="266"/>
        <end position="288"/>
    </location>
</feature>
<dbReference type="InterPro" id="IPR051393">
    <property type="entry name" value="ABC_transporter_permease"/>
</dbReference>
<dbReference type="OrthoDB" id="368874at2"/>
<evidence type="ECO:0000259" key="8">
    <source>
        <dbReference type="PROSITE" id="PS50928"/>
    </source>
</evidence>
<evidence type="ECO:0000313" key="9">
    <source>
        <dbReference type="EMBL" id="TXJ41575.1"/>
    </source>
</evidence>
<comment type="subcellular location">
    <subcellularLocation>
        <location evidence="1 7">Cell membrane</location>
        <topology evidence="1 7">Multi-pass membrane protein</topology>
    </subcellularLocation>
</comment>
<dbReference type="InterPro" id="IPR000515">
    <property type="entry name" value="MetI-like"/>
</dbReference>
<reference evidence="9 10" key="1">
    <citation type="journal article" date="1992" name="Lakartidningen">
        <title>[Penicillin V and not amoxicillin is the first choice preparation in acute otitis].</title>
        <authorList>
            <person name="Kamme C."/>
            <person name="Lundgren K."/>
            <person name="Prellner K."/>
        </authorList>
    </citation>
    <scope>NUCLEOTIDE SEQUENCE [LARGE SCALE GENOMIC DNA]</scope>
    <source>
        <strain evidence="9 10">PC5538III-hc</strain>
    </source>
</reference>
<feature type="transmembrane region" description="Helical" evidence="7">
    <location>
        <begin position="134"/>
        <end position="151"/>
    </location>
</feature>
<proteinExistence type="inferred from homology"/>
<dbReference type="GO" id="GO:0005886">
    <property type="term" value="C:plasma membrane"/>
    <property type="evidence" value="ECO:0007669"/>
    <property type="project" value="UniProtKB-SubCell"/>
</dbReference>
<dbReference type="PANTHER" id="PTHR30193">
    <property type="entry name" value="ABC TRANSPORTER PERMEASE PROTEIN"/>
    <property type="match status" value="1"/>
</dbReference>
<evidence type="ECO:0000256" key="7">
    <source>
        <dbReference type="RuleBase" id="RU363032"/>
    </source>
</evidence>
<dbReference type="Pfam" id="PF00528">
    <property type="entry name" value="BPD_transp_1"/>
    <property type="match status" value="1"/>
</dbReference>
<dbReference type="PROSITE" id="PS50928">
    <property type="entry name" value="ABC_TM1"/>
    <property type="match status" value="1"/>
</dbReference>
<comment type="caution">
    <text evidence="9">The sequence shown here is derived from an EMBL/GenBank/DDBJ whole genome shotgun (WGS) entry which is preliminary data.</text>
</comment>
<keyword evidence="5 7" id="KW-1133">Transmembrane helix</keyword>
<evidence type="ECO:0000256" key="4">
    <source>
        <dbReference type="ARBA" id="ARBA00022692"/>
    </source>
</evidence>